<organism evidence="11 12">
    <name type="scientific">Chitinophaga oryziterrae</name>
    <dbReference type="NCBI Taxonomy" id="1031224"/>
    <lineage>
        <taxon>Bacteria</taxon>
        <taxon>Pseudomonadati</taxon>
        <taxon>Bacteroidota</taxon>
        <taxon>Chitinophagia</taxon>
        <taxon>Chitinophagales</taxon>
        <taxon>Chitinophagaceae</taxon>
        <taxon>Chitinophaga</taxon>
    </lineage>
</organism>
<gene>
    <name evidence="11" type="ORF">GO495_09190</name>
</gene>
<dbReference type="InterPro" id="IPR006685">
    <property type="entry name" value="MscS_channel_2nd"/>
</dbReference>
<feature type="transmembrane region" description="Helical" evidence="8">
    <location>
        <begin position="578"/>
        <end position="600"/>
    </location>
</feature>
<accession>A0A6N8J813</accession>
<keyword evidence="3" id="KW-1003">Cell membrane</keyword>
<evidence type="ECO:0000256" key="7">
    <source>
        <dbReference type="SAM" id="Coils"/>
    </source>
</evidence>
<comment type="caution">
    <text evidence="11">The sequence shown here is derived from an EMBL/GenBank/DDBJ whole genome shotgun (WGS) entry which is preliminary data.</text>
</comment>
<dbReference type="Gene3D" id="1.10.287.1260">
    <property type="match status" value="1"/>
</dbReference>
<dbReference type="EMBL" id="WRXO01000002">
    <property type="protein sequence ID" value="MVT40751.1"/>
    <property type="molecule type" value="Genomic_DNA"/>
</dbReference>
<dbReference type="GO" id="GO:0005886">
    <property type="term" value="C:plasma membrane"/>
    <property type="evidence" value="ECO:0007669"/>
    <property type="project" value="UniProtKB-SubCell"/>
</dbReference>
<evidence type="ECO:0000256" key="6">
    <source>
        <dbReference type="ARBA" id="ARBA00023136"/>
    </source>
</evidence>
<keyword evidence="9" id="KW-0732">Signal</keyword>
<dbReference type="Gene3D" id="2.30.30.60">
    <property type="match status" value="1"/>
</dbReference>
<protein>
    <submittedName>
        <fullName evidence="11">Mechanosensitive ion channel</fullName>
    </submittedName>
</protein>
<feature type="transmembrane region" description="Helical" evidence="8">
    <location>
        <begin position="297"/>
        <end position="317"/>
    </location>
</feature>
<dbReference type="InterPro" id="IPR011066">
    <property type="entry name" value="MscS_channel_C_sf"/>
</dbReference>
<name>A0A6N8J813_9BACT</name>
<keyword evidence="4 8" id="KW-0812">Transmembrane</keyword>
<dbReference type="Gene3D" id="3.30.70.100">
    <property type="match status" value="1"/>
</dbReference>
<dbReference type="InterPro" id="IPR023408">
    <property type="entry name" value="MscS_beta-dom_sf"/>
</dbReference>
<feature type="transmembrane region" description="Helical" evidence="8">
    <location>
        <begin position="260"/>
        <end position="276"/>
    </location>
</feature>
<evidence type="ECO:0000259" key="10">
    <source>
        <dbReference type="Pfam" id="PF00924"/>
    </source>
</evidence>
<feature type="transmembrane region" description="Helical" evidence="8">
    <location>
        <begin position="349"/>
        <end position="369"/>
    </location>
</feature>
<dbReference type="OrthoDB" id="9809206at2"/>
<feature type="transmembrane region" description="Helical" evidence="8">
    <location>
        <begin position="491"/>
        <end position="511"/>
    </location>
</feature>
<keyword evidence="5 8" id="KW-1133">Transmembrane helix</keyword>
<dbReference type="Pfam" id="PF00924">
    <property type="entry name" value="MS_channel_2nd"/>
    <property type="match status" value="1"/>
</dbReference>
<sequence>MKYTFFLILAITFCGTVTAQKPGRKMADSTLFSDDNIPTRSDYLTQFEKVFQILNKAPLVIGSFVRIDDFQEKLNESDSALAILKEKFTSTSDRTLNIRNLQMYNTLLDELDRNMNDYAVHLNEYDTKLEDLKKEIRDLRKDTLLRKVFRDSSLRQSFIPQLQQLRTKFKRADSLIRHSTAQVNDLKAHTSANTIVVEELLYQTDASLASVGSKAFGKERRYIWEQPTARNNMSRGAFRKSVNNEQQLAQYYFTNTRSKRFWLLLTGLAFFFWIWNNFRSLKKRKKLSAVDGFNFSYVSPVPVIATLLLILNLAPIFDVHAPAIYIETTQFLLMILLTFAFYKRLPKDLFWGWCIFILLFLLLPGTRILGLPLRLMRWATLALDIASIFFGLYILSRSKEVKSKYKLVFYATGLYTFFNFLAVICNIFGRVTLSQIFAATAVYALAQTASLAVFVQTITEAFLLQIQSSRIRKNYPEEFEVKDIRKSIHRLVIVFAALLWYIVFTTNLNLYDALNDMLSALFTAPINIGSFKFTLSEIAIFLGVIWVANFLQRYIAYFFGDTGDDAAFDDKGQRSRLLITRLILLILGFLVAVAASGLPIDKITVILGALGVGIGLGLQSIVNNFVSGIILIFDRPLRIGDTVEIGDKKGRVKEIGIRTSTLLTEDGAEVIMPNGDVLSHNIVNWTLSNNHARVALSFSIERAPGTDVLKPEILDIIKSNEKVVEKREVEVTVSNINSKKTDIRILFWCRDISKVSAISEEVRNAIYAHLEKKGIIIL</sequence>
<feature type="coiled-coil region" evidence="7">
    <location>
        <begin position="115"/>
        <end position="142"/>
    </location>
</feature>
<evidence type="ECO:0000256" key="5">
    <source>
        <dbReference type="ARBA" id="ARBA00022989"/>
    </source>
</evidence>
<dbReference type="InterPro" id="IPR010920">
    <property type="entry name" value="LSM_dom_sf"/>
</dbReference>
<dbReference type="PANTHER" id="PTHR30347:SF1">
    <property type="entry name" value="MECHANOSENSITIVE CHANNEL MSCK"/>
    <property type="match status" value="1"/>
</dbReference>
<evidence type="ECO:0000313" key="12">
    <source>
        <dbReference type="Proteomes" id="UP000468388"/>
    </source>
</evidence>
<feature type="transmembrane region" description="Helical" evidence="8">
    <location>
        <begin position="375"/>
        <end position="395"/>
    </location>
</feature>
<feature type="transmembrane region" description="Helical" evidence="8">
    <location>
        <begin position="441"/>
        <end position="464"/>
    </location>
</feature>
<feature type="domain" description="Mechanosensitive ion channel MscS" evidence="10">
    <location>
        <begin position="621"/>
        <end position="686"/>
    </location>
</feature>
<evidence type="ECO:0000256" key="3">
    <source>
        <dbReference type="ARBA" id="ARBA00022475"/>
    </source>
</evidence>
<keyword evidence="6 8" id="KW-0472">Membrane</keyword>
<dbReference type="AlphaFoldDB" id="A0A6N8J813"/>
<dbReference type="SUPFAM" id="SSF50182">
    <property type="entry name" value="Sm-like ribonucleoproteins"/>
    <property type="match status" value="1"/>
</dbReference>
<evidence type="ECO:0000256" key="1">
    <source>
        <dbReference type="ARBA" id="ARBA00004651"/>
    </source>
</evidence>
<feature type="signal peptide" evidence="9">
    <location>
        <begin position="1"/>
        <end position="19"/>
    </location>
</feature>
<evidence type="ECO:0000313" key="11">
    <source>
        <dbReference type="EMBL" id="MVT40751.1"/>
    </source>
</evidence>
<dbReference type="InterPro" id="IPR011014">
    <property type="entry name" value="MscS_channel_TM-2"/>
</dbReference>
<keyword evidence="7" id="KW-0175">Coiled coil</keyword>
<comment type="similarity">
    <text evidence="2">Belongs to the MscS (TC 1.A.23) family.</text>
</comment>
<feature type="transmembrane region" description="Helical" evidence="8">
    <location>
        <begin position="323"/>
        <end position="342"/>
    </location>
</feature>
<reference evidence="11 12" key="1">
    <citation type="submission" date="2019-12" db="EMBL/GenBank/DDBJ databases">
        <title>The draft genomic sequence of strain Chitinophaga oryziterrae JCM 16595.</title>
        <authorList>
            <person name="Zhang X."/>
        </authorList>
    </citation>
    <scope>NUCLEOTIDE SEQUENCE [LARGE SCALE GENOMIC DNA]</scope>
    <source>
        <strain evidence="11 12">JCM 16595</strain>
    </source>
</reference>
<dbReference type="RefSeq" id="WP_157299386.1">
    <property type="nucleotide sequence ID" value="NZ_BAAAZB010000010.1"/>
</dbReference>
<dbReference type="InterPro" id="IPR052702">
    <property type="entry name" value="MscS-like_channel"/>
</dbReference>
<evidence type="ECO:0000256" key="8">
    <source>
        <dbReference type="SAM" id="Phobius"/>
    </source>
</evidence>
<dbReference type="Proteomes" id="UP000468388">
    <property type="component" value="Unassembled WGS sequence"/>
</dbReference>
<dbReference type="PANTHER" id="PTHR30347">
    <property type="entry name" value="POTASSIUM CHANNEL RELATED"/>
    <property type="match status" value="1"/>
</dbReference>
<dbReference type="SUPFAM" id="SSF82861">
    <property type="entry name" value="Mechanosensitive channel protein MscS (YggB), transmembrane region"/>
    <property type="match status" value="1"/>
</dbReference>
<dbReference type="GO" id="GO:0008381">
    <property type="term" value="F:mechanosensitive monoatomic ion channel activity"/>
    <property type="evidence" value="ECO:0007669"/>
    <property type="project" value="UniProtKB-ARBA"/>
</dbReference>
<evidence type="ECO:0000256" key="2">
    <source>
        <dbReference type="ARBA" id="ARBA00008017"/>
    </source>
</evidence>
<feature type="transmembrane region" description="Helical" evidence="8">
    <location>
        <begin position="531"/>
        <end position="551"/>
    </location>
</feature>
<evidence type="ECO:0000256" key="4">
    <source>
        <dbReference type="ARBA" id="ARBA00022692"/>
    </source>
</evidence>
<feature type="transmembrane region" description="Helical" evidence="8">
    <location>
        <begin position="606"/>
        <end position="633"/>
    </location>
</feature>
<feature type="chain" id="PRO_5026710402" evidence="9">
    <location>
        <begin position="20"/>
        <end position="778"/>
    </location>
</feature>
<feature type="transmembrane region" description="Helical" evidence="8">
    <location>
        <begin position="407"/>
        <end position="429"/>
    </location>
</feature>
<keyword evidence="12" id="KW-1185">Reference proteome</keyword>
<evidence type="ECO:0000256" key="9">
    <source>
        <dbReference type="SAM" id="SignalP"/>
    </source>
</evidence>
<proteinExistence type="inferred from homology"/>
<dbReference type="SUPFAM" id="SSF82689">
    <property type="entry name" value="Mechanosensitive channel protein MscS (YggB), C-terminal domain"/>
    <property type="match status" value="1"/>
</dbReference>
<comment type="subcellular location">
    <subcellularLocation>
        <location evidence="1">Cell membrane</location>
        <topology evidence="1">Multi-pass membrane protein</topology>
    </subcellularLocation>
</comment>